<reference evidence="3 4" key="1">
    <citation type="submission" date="2016-10" db="EMBL/GenBank/DDBJ databases">
        <authorList>
            <person name="de Groot N.N."/>
        </authorList>
    </citation>
    <scope>NUCLEOTIDE SEQUENCE [LARGE SCALE GENOMIC DNA]</scope>
    <source>
        <strain evidence="3 4">DSM 19938</strain>
    </source>
</reference>
<dbReference type="PANTHER" id="PTHR30273:SF2">
    <property type="entry name" value="PROTEIN FECR"/>
    <property type="match status" value="1"/>
</dbReference>
<accession>A0A1H6Q407</accession>
<dbReference type="EMBL" id="FNXY01000001">
    <property type="protein sequence ID" value="SEI38558.1"/>
    <property type="molecule type" value="Genomic_DNA"/>
</dbReference>
<dbReference type="Proteomes" id="UP000199532">
    <property type="component" value="Unassembled WGS sequence"/>
</dbReference>
<dbReference type="InterPro" id="IPR032508">
    <property type="entry name" value="FecR_C"/>
</dbReference>
<name>A0A1H6Q407_9BACT</name>
<feature type="domain" description="Protein FecR C-terminal" evidence="2">
    <location>
        <begin position="260"/>
        <end position="323"/>
    </location>
</feature>
<evidence type="ECO:0000313" key="4">
    <source>
        <dbReference type="Proteomes" id="UP000199532"/>
    </source>
</evidence>
<dbReference type="Gene3D" id="3.55.50.30">
    <property type="match status" value="1"/>
</dbReference>
<evidence type="ECO:0000259" key="1">
    <source>
        <dbReference type="Pfam" id="PF04773"/>
    </source>
</evidence>
<dbReference type="PANTHER" id="PTHR30273">
    <property type="entry name" value="PERIPLASMIC SIGNAL SENSOR AND SIGMA FACTOR ACTIVATOR FECR-RELATED"/>
    <property type="match status" value="1"/>
</dbReference>
<dbReference type="OrthoDB" id="1523489at2"/>
<dbReference type="Gene3D" id="2.60.120.1440">
    <property type="match status" value="1"/>
</dbReference>
<feature type="domain" description="FecR protein" evidence="1">
    <location>
        <begin position="124"/>
        <end position="216"/>
    </location>
</feature>
<dbReference type="RefSeq" id="WP_090331093.1">
    <property type="nucleotide sequence ID" value="NZ_FNXY01000001.1"/>
</dbReference>
<dbReference type="InterPro" id="IPR006860">
    <property type="entry name" value="FecR"/>
</dbReference>
<gene>
    <name evidence="3" type="ORF">SAMN04487995_0263</name>
</gene>
<dbReference type="GO" id="GO:0016989">
    <property type="term" value="F:sigma factor antagonist activity"/>
    <property type="evidence" value="ECO:0007669"/>
    <property type="project" value="TreeGrafter"/>
</dbReference>
<evidence type="ECO:0000313" key="3">
    <source>
        <dbReference type="EMBL" id="SEI38558.1"/>
    </source>
</evidence>
<proteinExistence type="predicted"/>
<sequence length="335" mass="38446">MKGLITKEFLFDFFDGKTTSIQRKLIEDWLKNTSNEEMFYSCVDEWERLHPQFSPDRPAALKEYELLLEGNGEYAAKYSPFSDDTTNRNFFSKPRVWCAAVVSLLLLTTFIFRDNVFFKIYTSPVGQTSGFFLTDSTHVTLNSKSTLKVPRFGFGSDVRQVQLHGEAEFRVTHLQNNLRFRVLMGEGYQIEVLGTEFTAFARASGKRVFLSKGKVKLELPEGKRLYMKPGSYFSANAGGDFKVTVPKETLAITAWKEQTFYFDNTQLSEVARQIQERFDVRVKIPDKNLAKTCIGGIYKARDADELFEILSALLEIEITQKSDCIELRTTKSYEL</sequence>
<dbReference type="STRING" id="408657.SAMN04487995_0263"/>
<evidence type="ECO:0000259" key="2">
    <source>
        <dbReference type="Pfam" id="PF16344"/>
    </source>
</evidence>
<dbReference type="AlphaFoldDB" id="A0A1H6Q407"/>
<dbReference type="Pfam" id="PF16344">
    <property type="entry name" value="FecR_C"/>
    <property type="match status" value="1"/>
</dbReference>
<dbReference type="Pfam" id="PF04773">
    <property type="entry name" value="FecR"/>
    <property type="match status" value="1"/>
</dbReference>
<protein>
    <submittedName>
        <fullName evidence="3">FecR family protein</fullName>
    </submittedName>
</protein>
<organism evidence="3 4">
    <name type="scientific">Dyadobacter koreensis</name>
    <dbReference type="NCBI Taxonomy" id="408657"/>
    <lineage>
        <taxon>Bacteria</taxon>
        <taxon>Pseudomonadati</taxon>
        <taxon>Bacteroidota</taxon>
        <taxon>Cytophagia</taxon>
        <taxon>Cytophagales</taxon>
        <taxon>Spirosomataceae</taxon>
        <taxon>Dyadobacter</taxon>
    </lineage>
</organism>
<dbReference type="InterPro" id="IPR012373">
    <property type="entry name" value="Ferrdict_sens_TM"/>
</dbReference>
<keyword evidence="4" id="KW-1185">Reference proteome</keyword>
<dbReference type="PIRSF" id="PIRSF018266">
    <property type="entry name" value="FecR"/>
    <property type="match status" value="1"/>
</dbReference>